<dbReference type="AlphaFoldDB" id="A0A345Y529"/>
<sequence length="428" mass="47276">MLSGLISIYFISRFLSPAEQGYYYTFNSLIALQIFVELGLNYAIIQFASHEMAHLTWQDNGTVNGSPLAKRRLQSLLQFSLVWFGIATILMVLVLLPAGIIFFTNATGGEGALGNVSFAWLLLVIFAALNLLLTTVVALLEGCGHVAQVAGLRLRQAGVTGISAWLVLSMHGGLFALAASSAASAIVVFIWLWQRYSTFLRDLLHHPTDLPPMNWRKEIWPFHWRIAVSWMSGYFITQLFNPLIFHFSGPVAAGQMGMSLQIVNAMNATALAWVTTKAPHYGQLAAKRQETDLDHAFKRDLFQSSFFLALCFISLLTLYPLLKEYFPNAINRLVPINLILLLAISGMLAHITSAEAIYLRSHKEEPFFILSVLHGITILLSSLVLIPSIGLSGAVYSQAIAIVGVSFFGGNYIYLKKRNLFFAAAGCH</sequence>
<keyword evidence="4 7" id="KW-0812">Transmembrane</keyword>
<reference evidence="8 9" key="1">
    <citation type="submission" date="2018-07" db="EMBL/GenBank/DDBJ databases">
        <title>Crenobacter cavernae sp. nov., isolated from a karst cave.</title>
        <authorList>
            <person name="Zhu H."/>
        </authorList>
    </citation>
    <scope>NUCLEOTIDE SEQUENCE [LARGE SCALE GENOMIC DNA]</scope>
    <source>
        <strain evidence="8 9">K1W11S-77</strain>
    </source>
</reference>
<feature type="transmembrane region" description="Helical" evidence="7">
    <location>
        <begin position="366"/>
        <end position="389"/>
    </location>
</feature>
<keyword evidence="5 7" id="KW-1133">Transmembrane helix</keyword>
<keyword evidence="3" id="KW-1003">Cell membrane</keyword>
<evidence type="ECO:0000256" key="3">
    <source>
        <dbReference type="ARBA" id="ARBA00022475"/>
    </source>
</evidence>
<feature type="transmembrane region" description="Helical" evidence="7">
    <location>
        <begin position="81"/>
        <end position="106"/>
    </location>
</feature>
<feature type="transmembrane region" description="Helical" evidence="7">
    <location>
        <begin position="395"/>
        <end position="415"/>
    </location>
</feature>
<dbReference type="GO" id="GO:0005886">
    <property type="term" value="C:plasma membrane"/>
    <property type="evidence" value="ECO:0007669"/>
    <property type="project" value="UniProtKB-SubCell"/>
</dbReference>
<evidence type="ECO:0000313" key="9">
    <source>
        <dbReference type="Proteomes" id="UP000254537"/>
    </source>
</evidence>
<evidence type="ECO:0000256" key="4">
    <source>
        <dbReference type="ARBA" id="ARBA00022692"/>
    </source>
</evidence>
<feature type="transmembrane region" description="Helical" evidence="7">
    <location>
        <begin position="305"/>
        <end position="322"/>
    </location>
</feature>
<evidence type="ECO:0000256" key="6">
    <source>
        <dbReference type="ARBA" id="ARBA00023136"/>
    </source>
</evidence>
<proteinExistence type="inferred from homology"/>
<comment type="subcellular location">
    <subcellularLocation>
        <location evidence="1">Cell membrane</location>
        <topology evidence="1">Multi-pass membrane protein</topology>
    </subcellularLocation>
</comment>
<comment type="similarity">
    <text evidence="2">Belongs to the polysaccharide synthase family.</text>
</comment>
<evidence type="ECO:0008006" key="10">
    <source>
        <dbReference type="Google" id="ProtNLM"/>
    </source>
</evidence>
<feature type="transmembrane region" description="Helical" evidence="7">
    <location>
        <begin position="174"/>
        <end position="193"/>
    </location>
</feature>
<protein>
    <recommendedName>
        <fullName evidence="10">Polysaccharide biosynthesis protein C-terminal domain-containing protein</fullName>
    </recommendedName>
</protein>
<evidence type="ECO:0000256" key="2">
    <source>
        <dbReference type="ARBA" id="ARBA00007430"/>
    </source>
</evidence>
<dbReference type="Proteomes" id="UP000254537">
    <property type="component" value="Chromosome"/>
</dbReference>
<evidence type="ECO:0000256" key="1">
    <source>
        <dbReference type="ARBA" id="ARBA00004651"/>
    </source>
</evidence>
<dbReference type="InterPro" id="IPR050833">
    <property type="entry name" value="Poly_Biosynth_Transport"/>
</dbReference>
<gene>
    <name evidence="8" type="ORF">DWG20_06030</name>
</gene>
<dbReference type="EMBL" id="CP031337">
    <property type="protein sequence ID" value="AXK39031.1"/>
    <property type="molecule type" value="Genomic_DNA"/>
</dbReference>
<feature type="transmembrane region" description="Helical" evidence="7">
    <location>
        <begin position="334"/>
        <end position="354"/>
    </location>
</feature>
<evidence type="ECO:0000256" key="5">
    <source>
        <dbReference type="ARBA" id="ARBA00022989"/>
    </source>
</evidence>
<feature type="transmembrane region" description="Helical" evidence="7">
    <location>
        <begin position="118"/>
        <end position="140"/>
    </location>
</feature>
<feature type="transmembrane region" description="Helical" evidence="7">
    <location>
        <begin position="22"/>
        <end position="45"/>
    </location>
</feature>
<dbReference type="PANTHER" id="PTHR30250">
    <property type="entry name" value="PST FAMILY PREDICTED COLANIC ACID TRANSPORTER"/>
    <property type="match status" value="1"/>
</dbReference>
<evidence type="ECO:0000313" key="8">
    <source>
        <dbReference type="EMBL" id="AXK39031.1"/>
    </source>
</evidence>
<dbReference type="KEGG" id="ccah:DWG20_06030"/>
<name>A0A345Y529_9NEIS</name>
<organism evidence="8 9">
    <name type="scientific">Crenobacter cavernae</name>
    <dbReference type="NCBI Taxonomy" id="2290923"/>
    <lineage>
        <taxon>Bacteria</taxon>
        <taxon>Pseudomonadati</taxon>
        <taxon>Pseudomonadota</taxon>
        <taxon>Betaproteobacteria</taxon>
        <taxon>Neisseriales</taxon>
        <taxon>Neisseriaceae</taxon>
        <taxon>Crenobacter</taxon>
    </lineage>
</organism>
<evidence type="ECO:0000256" key="7">
    <source>
        <dbReference type="SAM" id="Phobius"/>
    </source>
</evidence>
<accession>A0A345Y529</accession>
<dbReference type="PANTHER" id="PTHR30250:SF10">
    <property type="entry name" value="LIPOPOLYSACCHARIDE BIOSYNTHESIS PROTEIN WZXC"/>
    <property type="match status" value="1"/>
</dbReference>
<keyword evidence="6 7" id="KW-0472">Membrane</keyword>